<evidence type="ECO:0000313" key="3">
    <source>
        <dbReference type="Proteomes" id="UP000747542"/>
    </source>
</evidence>
<keyword evidence="3" id="KW-1185">Reference proteome</keyword>
<feature type="compositionally biased region" description="Polar residues" evidence="1">
    <location>
        <begin position="201"/>
        <end position="211"/>
    </location>
</feature>
<evidence type="ECO:0000256" key="1">
    <source>
        <dbReference type="SAM" id="MobiDB-lite"/>
    </source>
</evidence>
<feature type="region of interest" description="Disordered" evidence="1">
    <location>
        <begin position="198"/>
        <end position="236"/>
    </location>
</feature>
<dbReference type="AlphaFoldDB" id="A0A8J5JJT7"/>
<dbReference type="EMBL" id="JAHLQT010034244">
    <property type="protein sequence ID" value="KAG7159015.1"/>
    <property type="molecule type" value="Genomic_DNA"/>
</dbReference>
<name>A0A8J5JJT7_HOMAM</name>
<dbReference type="Proteomes" id="UP000747542">
    <property type="component" value="Unassembled WGS sequence"/>
</dbReference>
<reference evidence="2" key="1">
    <citation type="journal article" date="2021" name="Sci. Adv.">
        <title>The American lobster genome reveals insights on longevity, neural, and immune adaptations.</title>
        <authorList>
            <person name="Polinski J.M."/>
            <person name="Zimin A.V."/>
            <person name="Clark K.F."/>
            <person name="Kohn A.B."/>
            <person name="Sadowski N."/>
            <person name="Timp W."/>
            <person name="Ptitsyn A."/>
            <person name="Khanna P."/>
            <person name="Romanova D.Y."/>
            <person name="Williams P."/>
            <person name="Greenwood S.J."/>
            <person name="Moroz L.L."/>
            <person name="Walt D.R."/>
            <person name="Bodnar A.G."/>
        </authorList>
    </citation>
    <scope>NUCLEOTIDE SEQUENCE</scope>
    <source>
        <strain evidence="2">GMGI-L3</strain>
    </source>
</reference>
<gene>
    <name evidence="2" type="primary">jrk-L42</name>
    <name evidence="2" type="ORF">Hamer_G006427</name>
</gene>
<evidence type="ECO:0000313" key="2">
    <source>
        <dbReference type="EMBL" id="KAG7159015.1"/>
    </source>
</evidence>
<organism evidence="2 3">
    <name type="scientific">Homarus americanus</name>
    <name type="common">American lobster</name>
    <dbReference type="NCBI Taxonomy" id="6706"/>
    <lineage>
        <taxon>Eukaryota</taxon>
        <taxon>Metazoa</taxon>
        <taxon>Ecdysozoa</taxon>
        <taxon>Arthropoda</taxon>
        <taxon>Crustacea</taxon>
        <taxon>Multicrustacea</taxon>
        <taxon>Malacostraca</taxon>
        <taxon>Eumalacostraca</taxon>
        <taxon>Eucarida</taxon>
        <taxon>Decapoda</taxon>
        <taxon>Pleocyemata</taxon>
        <taxon>Astacidea</taxon>
        <taxon>Nephropoidea</taxon>
        <taxon>Nephropidae</taxon>
        <taxon>Homarus</taxon>
    </lineage>
</organism>
<sequence>MKEVNLKDVIWTLAYAWDKVTPSTLKNGWHNLWPALMFEESADVDQDFAGFHVSKEKQVIRELLEYANTMTNPVCVEVANKLSEEQLEEWMDVDKDAPIVYQLSDEEIVEMVKKREEEDDEARDGEEEDIKERISIDRCIQLCTELITGLEQKSFITEQEIMAVYLIQCKLNKEKPKYMKQATLQEWFKKMANKNSEEHSSIANPFASTSSAPDVPDVTTATTPDTTANIPDVTQM</sequence>
<accession>A0A8J5JJT7</accession>
<comment type="caution">
    <text evidence="2">The sequence shown here is derived from an EMBL/GenBank/DDBJ whole genome shotgun (WGS) entry which is preliminary data.</text>
</comment>
<protein>
    <submittedName>
        <fullName evidence="2">Jerky protein-like 42</fullName>
    </submittedName>
</protein>
<feature type="compositionally biased region" description="Low complexity" evidence="1">
    <location>
        <begin position="212"/>
        <end position="228"/>
    </location>
</feature>
<proteinExistence type="predicted"/>